<evidence type="ECO:0000313" key="2">
    <source>
        <dbReference type="EMBL" id="SVE11382.1"/>
    </source>
</evidence>
<name>A0A383AUJ3_9ZZZZ</name>
<keyword evidence="1" id="KW-0472">Membrane</keyword>
<dbReference type="EMBL" id="UINC01195008">
    <property type="protein sequence ID" value="SVE11382.1"/>
    <property type="molecule type" value="Genomic_DNA"/>
</dbReference>
<protein>
    <submittedName>
        <fullName evidence="2">Uncharacterized protein</fullName>
    </submittedName>
</protein>
<dbReference type="AlphaFoldDB" id="A0A383AUJ3"/>
<reference evidence="2" key="1">
    <citation type="submission" date="2018-05" db="EMBL/GenBank/DDBJ databases">
        <authorList>
            <person name="Lanie J.A."/>
            <person name="Ng W.-L."/>
            <person name="Kazmierczak K.M."/>
            <person name="Andrzejewski T.M."/>
            <person name="Davidsen T.M."/>
            <person name="Wayne K.J."/>
            <person name="Tettelin H."/>
            <person name="Glass J.I."/>
            <person name="Rusch D."/>
            <person name="Podicherti R."/>
            <person name="Tsui H.-C.T."/>
            <person name="Winkler M.E."/>
        </authorList>
    </citation>
    <scope>NUCLEOTIDE SEQUENCE</scope>
</reference>
<organism evidence="2">
    <name type="scientific">marine metagenome</name>
    <dbReference type="NCBI Taxonomy" id="408172"/>
    <lineage>
        <taxon>unclassified sequences</taxon>
        <taxon>metagenomes</taxon>
        <taxon>ecological metagenomes</taxon>
    </lineage>
</organism>
<gene>
    <name evidence="2" type="ORF">METZ01_LOCUS464236</name>
</gene>
<evidence type="ECO:0000256" key="1">
    <source>
        <dbReference type="SAM" id="Phobius"/>
    </source>
</evidence>
<sequence length="249" mass="28677">HSNVEQMMALNLVEELEEDDEASWVISLNGLVAILMCFILLLLASFLDQVQFDPFTLQSVVSMCQPNHRFNSHLAEKEKLKSRRWMIRKLEEYAETEPNMIFERKLNSINLPHLGSGLGQLQITFTSIADKKLFDVRRSDLTEGFKSLLSSVGGYLASLRKQIDQVKRIEIQVHRNSDPSISPSRSIFSETAKYAFKVKQFLDKNEEFKKYPDDYIEKIDGLPHFAKPKTLSDKMIISSYVDVVPRDET</sequence>
<feature type="transmembrane region" description="Helical" evidence="1">
    <location>
        <begin position="24"/>
        <end position="47"/>
    </location>
</feature>
<feature type="non-terminal residue" evidence="2">
    <location>
        <position position="249"/>
    </location>
</feature>
<accession>A0A383AUJ3</accession>
<keyword evidence="1" id="KW-0812">Transmembrane</keyword>
<proteinExistence type="predicted"/>
<keyword evidence="1" id="KW-1133">Transmembrane helix</keyword>
<feature type="non-terminal residue" evidence="2">
    <location>
        <position position="1"/>
    </location>
</feature>